<name>A0AAD6YKP8_9AGAR</name>
<dbReference type="InterPro" id="IPR040976">
    <property type="entry name" value="Pkinase_fungal"/>
</dbReference>
<dbReference type="Pfam" id="PF17667">
    <property type="entry name" value="Pkinase_fungal"/>
    <property type="match status" value="1"/>
</dbReference>
<dbReference type="InterPro" id="IPR000719">
    <property type="entry name" value="Prot_kinase_dom"/>
</dbReference>
<dbReference type="Gene3D" id="1.10.510.10">
    <property type="entry name" value="Transferase(Phosphotransferase) domain 1"/>
    <property type="match status" value="1"/>
</dbReference>
<accession>A0AAD6YKP8</accession>
<dbReference type="GO" id="GO:0005524">
    <property type="term" value="F:ATP binding"/>
    <property type="evidence" value="ECO:0007669"/>
    <property type="project" value="InterPro"/>
</dbReference>
<evidence type="ECO:0000256" key="1">
    <source>
        <dbReference type="SAM" id="MobiDB-lite"/>
    </source>
</evidence>
<dbReference type="EMBL" id="JARJCW010000008">
    <property type="protein sequence ID" value="KAJ7221683.1"/>
    <property type="molecule type" value="Genomic_DNA"/>
</dbReference>
<evidence type="ECO:0000313" key="3">
    <source>
        <dbReference type="EMBL" id="KAJ7221683.1"/>
    </source>
</evidence>
<evidence type="ECO:0000313" key="4">
    <source>
        <dbReference type="Proteomes" id="UP001219525"/>
    </source>
</evidence>
<dbReference type="PROSITE" id="PS00109">
    <property type="entry name" value="PROTEIN_KINASE_TYR"/>
    <property type="match status" value="1"/>
</dbReference>
<dbReference type="PANTHER" id="PTHR38248">
    <property type="entry name" value="FUNK1 6"/>
    <property type="match status" value="1"/>
</dbReference>
<reference evidence="3" key="1">
    <citation type="submission" date="2023-03" db="EMBL/GenBank/DDBJ databases">
        <title>Massive genome expansion in bonnet fungi (Mycena s.s.) driven by repeated elements and novel gene families across ecological guilds.</title>
        <authorList>
            <consortium name="Lawrence Berkeley National Laboratory"/>
            <person name="Harder C.B."/>
            <person name="Miyauchi S."/>
            <person name="Viragh M."/>
            <person name="Kuo A."/>
            <person name="Thoen E."/>
            <person name="Andreopoulos B."/>
            <person name="Lu D."/>
            <person name="Skrede I."/>
            <person name="Drula E."/>
            <person name="Henrissat B."/>
            <person name="Morin E."/>
            <person name="Kohler A."/>
            <person name="Barry K."/>
            <person name="LaButti K."/>
            <person name="Morin E."/>
            <person name="Salamov A."/>
            <person name="Lipzen A."/>
            <person name="Mereny Z."/>
            <person name="Hegedus B."/>
            <person name="Baldrian P."/>
            <person name="Stursova M."/>
            <person name="Weitz H."/>
            <person name="Taylor A."/>
            <person name="Grigoriev I.V."/>
            <person name="Nagy L.G."/>
            <person name="Martin F."/>
            <person name="Kauserud H."/>
        </authorList>
    </citation>
    <scope>NUCLEOTIDE SEQUENCE</scope>
    <source>
        <strain evidence="3">9144</strain>
    </source>
</reference>
<feature type="region of interest" description="Disordered" evidence="1">
    <location>
        <begin position="669"/>
        <end position="714"/>
    </location>
</feature>
<keyword evidence="4" id="KW-1185">Reference proteome</keyword>
<dbReference type="PANTHER" id="PTHR38248:SF2">
    <property type="entry name" value="FUNK1 11"/>
    <property type="match status" value="1"/>
</dbReference>
<evidence type="ECO:0000259" key="2">
    <source>
        <dbReference type="PROSITE" id="PS50011"/>
    </source>
</evidence>
<feature type="region of interest" description="Disordered" evidence="1">
    <location>
        <begin position="373"/>
        <end position="395"/>
    </location>
</feature>
<dbReference type="PROSITE" id="PS50011">
    <property type="entry name" value="PROTEIN_KINASE_DOM"/>
    <property type="match status" value="1"/>
</dbReference>
<dbReference type="InterPro" id="IPR011009">
    <property type="entry name" value="Kinase-like_dom_sf"/>
</dbReference>
<dbReference type="Proteomes" id="UP001219525">
    <property type="component" value="Unassembled WGS sequence"/>
</dbReference>
<gene>
    <name evidence="3" type="ORF">GGX14DRAFT_492611</name>
</gene>
<dbReference type="SUPFAM" id="SSF56112">
    <property type="entry name" value="Protein kinase-like (PK-like)"/>
    <property type="match status" value="1"/>
</dbReference>
<proteinExistence type="predicted"/>
<dbReference type="InterPro" id="IPR008266">
    <property type="entry name" value="Tyr_kinase_AS"/>
</dbReference>
<organism evidence="3 4">
    <name type="scientific">Mycena pura</name>
    <dbReference type="NCBI Taxonomy" id="153505"/>
    <lineage>
        <taxon>Eukaryota</taxon>
        <taxon>Fungi</taxon>
        <taxon>Dikarya</taxon>
        <taxon>Basidiomycota</taxon>
        <taxon>Agaricomycotina</taxon>
        <taxon>Agaricomycetes</taxon>
        <taxon>Agaricomycetidae</taxon>
        <taxon>Agaricales</taxon>
        <taxon>Marasmiineae</taxon>
        <taxon>Mycenaceae</taxon>
        <taxon>Mycena</taxon>
    </lineage>
</organism>
<sequence length="714" mass="80552">MEDLAGEIVEAPAAAFIYHYLPALQHNAFEDTYKAIIQSDAVEDFRMNNPPSTGEDLYFKHLVELVDNICQIYSEKSNAKRTVKLACRPAKATVSEIEGGSSKSDGIWYLIESSVPSYALANSYHEWFSADVVANVEFNLLDKVKQKRKQAVGGVTHYMANDPRRTHMYSLTVEKDHVHLWYYCRSHCVKSEAFGLCRDIKSFIHFTIAISFGTEEELGFDPTIKRMRNSENKIYYEYTLGDTAYKTLSAISEHATTIPGRGTRVWRVEKPDGTVCVLKDYWIDAQDKDGEPVTEGLTMGKLYERLDRLKERVASGDEAALVMVPEAEREDVRNALQDYSSYFVNISSCQILGETKNIWPSYTRCGVVENEPVSREDPAQVEDGQESRVSAGQGQSSRPFLRKRHCRLVYREECTPFYAISNIEEVVHVLHDCVLALQLLFLAGFVHRDISPGNLLLYRNERGIVGKLSDFEYAKLFPRPREDEPAGDPKTGTPGFVAVEVIMHLYLHMRTRPRPPLRFNFLHDIESVLWITLYAFATRTLKNTLYPSDDIRILLTSMFSEMLSAERIIVITGSLDETFFPKLFSYTYPSPPHSPAGQSVFGVLCQLQVSLQEAYYTVEGSVNTLEDRTKYKDIYGEFRKPFKILLEWAKNLPSKQLYRIQREQVATAQASEGETGGGSALGITSGSGSAAALERRGDCSAPGPKTKASGRCLE</sequence>
<dbReference type="AlphaFoldDB" id="A0AAD6YKP8"/>
<protein>
    <recommendedName>
        <fullName evidence="2">Protein kinase domain-containing protein</fullName>
    </recommendedName>
</protein>
<dbReference type="GO" id="GO:0004672">
    <property type="term" value="F:protein kinase activity"/>
    <property type="evidence" value="ECO:0007669"/>
    <property type="project" value="InterPro"/>
</dbReference>
<comment type="caution">
    <text evidence="3">The sequence shown here is derived from an EMBL/GenBank/DDBJ whole genome shotgun (WGS) entry which is preliminary data.</text>
</comment>
<feature type="domain" description="Protein kinase" evidence="2">
    <location>
        <begin position="251"/>
        <end position="643"/>
    </location>
</feature>